<keyword evidence="2" id="KW-1185">Reference proteome</keyword>
<proteinExistence type="predicted"/>
<dbReference type="HOGENOM" id="CLU_995575_0_0_1"/>
<dbReference type="RefSeq" id="XP_002177169.1">
    <property type="nucleotide sequence ID" value="XM_002177133.1"/>
</dbReference>
<sequence length="262" mass="29211">MVGKEDVVVNSYEVVEEIGDNWPSGNMLQSVLAKEGIDFVEMEKDPLYWQVAARWSLLRMYGFPELPTGDHAYKKTSSGRTQLHLGDAEIDSIQNRWSSLSASQDDPKNDLLELLKTSKSNGRQLQWSVMDCAPGCQFNLHAHPNLELAYCAKGALHEIRMKGDPITKTFKKHPNKKCQLKGPTLTDLDRPWYFSTLSAGEWLVNEVGSIHKSFTATSGEGCILLVLWGGSHANILEGEEPSRVNVQDALNKMDDKLGSCEC</sequence>
<dbReference type="EMBL" id="CM000605">
    <property type="protein sequence ID" value="EEC51632.1"/>
    <property type="molecule type" value="Genomic_DNA"/>
</dbReference>
<organism evidence="1 2">
    <name type="scientific">Phaeodactylum tricornutum (strain CCAP 1055/1)</name>
    <dbReference type="NCBI Taxonomy" id="556484"/>
    <lineage>
        <taxon>Eukaryota</taxon>
        <taxon>Sar</taxon>
        <taxon>Stramenopiles</taxon>
        <taxon>Ochrophyta</taxon>
        <taxon>Bacillariophyta</taxon>
        <taxon>Bacillariophyceae</taxon>
        <taxon>Bacillariophycidae</taxon>
        <taxon>Naviculales</taxon>
        <taxon>Phaeodactylaceae</taxon>
        <taxon>Phaeodactylum</taxon>
    </lineage>
</organism>
<dbReference type="InterPro" id="IPR014710">
    <property type="entry name" value="RmlC-like_jellyroll"/>
</dbReference>
<dbReference type="InParanoid" id="B7FP77"/>
<dbReference type="PaxDb" id="2850-Phatr31740"/>
<dbReference type="AlphaFoldDB" id="B7FP77"/>
<dbReference type="SUPFAM" id="SSF51182">
    <property type="entry name" value="RmlC-like cupins"/>
    <property type="match status" value="1"/>
</dbReference>
<dbReference type="GeneID" id="7196340"/>
<feature type="non-terminal residue" evidence="1">
    <location>
        <position position="262"/>
    </location>
</feature>
<reference evidence="2" key="2">
    <citation type="submission" date="2008-08" db="EMBL/GenBank/DDBJ databases">
        <authorList>
            <consortium name="Diatom Consortium"/>
            <person name="Grigoriev I."/>
            <person name="Grimwood J."/>
            <person name="Kuo A."/>
            <person name="Otillar R.P."/>
            <person name="Salamov A."/>
            <person name="Detter J.C."/>
            <person name="Lindquist E."/>
            <person name="Shapiro H."/>
            <person name="Lucas S."/>
            <person name="Glavina del Rio T."/>
            <person name="Pitluck S."/>
            <person name="Rokhsar D."/>
            <person name="Bowler C."/>
        </authorList>
    </citation>
    <scope>GENOME REANNOTATION</scope>
    <source>
        <strain evidence="2">CCAP 1055/1</strain>
    </source>
</reference>
<dbReference type="KEGG" id="pti:PHATRDRAFT_31740"/>
<gene>
    <name evidence="1" type="ORF">PHATRDRAFT_31740</name>
</gene>
<dbReference type="Proteomes" id="UP000000759">
    <property type="component" value="Chromosome 1"/>
</dbReference>
<name>B7FP77_PHATC</name>
<dbReference type="OrthoDB" id="43303at2759"/>
<reference evidence="1 2" key="1">
    <citation type="journal article" date="2008" name="Nature">
        <title>The Phaeodactylum genome reveals the evolutionary history of diatom genomes.</title>
        <authorList>
            <person name="Bowler C."/>
            <person name="Allen A.E."/>
            <person name="Badger J.H."/>
            <person name="Grimwood J."/>
            <person name="Jabbari K."/>
            <person name="Kuo A."/>
            <person name="Maheswari U."/>
            <person name="Martens C."/>
            <person name="Maumus F."/>
            <person name="Otillar R.P."/>
            <person name="Rayko E."/>
            <person name="Salamov A."/>
            <person name="Vandepoele K."/>
            <person name="Beszteri B."/>
            <person name="Gruber A."/>
            <person name="Heijde M."/>
            <person name="Katinka M."/>
            <person name="Mock T."/>
            <person name="Valentin K."/>
            <person name="Verret F."/>
            <person name="Berges J.A."/>
            <person name="Brownlee C."/>
            <person name="Cadoret J.P."/>
            <person name="Chiovitti A."/>
            <person name="Choi C.J."/>
            <person name="Coesel S."/>
            <person name="De Martino A."/>
            <person name="Detter J.C."/>
            <person name="Durkin C."/>
            <person name="Falciatore A."/>
            <person name="Fournet J."/>
            <person name="Haruta M."/>
            <person name="Huysman M.J."/>
            <person name="Jenkins B.D."/>
            <person name="Jiroutova K."/>
            <person name="Jorgensen R.E."/>
            <person name="Joubert Y."/>
            <person name="Kaplan A."/>
            <person name="Kroger N."/>
            <person name="Kroth P.G."/>
            <person name="La Roche J."/>
            <person name="Lindquist E."/>
            <person name="Lommer M."/>
            <person name="Martin-Jezequel V."/>
            <person name="Lopez P.J."/>
            <person name="Lucas S."/>
            <person name="Mangogna M."/>
            <person name="McGinnis K."/>
            <person name="Medlin L.K."/>
            <person name="Montsant A."/>
            <person name="Oudot-Le Secq M.P."/>
            <person name="Napoli C."/>
            <person name="Obornik M."/>
            <person name="Parker M.S."/>
            <person name="Petit J.L."/>
            <person name="Porcel B.M."/>
            <person name="Poulsen N."/>
            <person name="Robison M."/>
            <person name="Rychlewski L."/>
            <person name="Rynearson T.A."/>
            <person name="Schmutz J."/>
            <person name="Shapiro H."/>
            <person name="Siaut M."/>
            <person name="Stanley M."/>
            <person name="Sussman M.R."/>
            <person name="Taylor A.R."/>
            <person name="Vardi A."/>
            <person name="von Dassow P."/>
            <person name="Vyverman W."/>
            <person name="Willis A."/>
            <person name="Wyrwicz L.S."/>
            <person name="Rokhsar D.S."/>
            <person name="Weissenbach J."/>
            <person name="Armbrust E.V."/>
            <person name="Green B.R."/>
            <person name="Van de Peer Y."/>
            <person name="Grigoriev I.V."/>
        </authorList>
    </citation>
    <scope>NUCLEOTIDE SEQUENCE [LARGE SCALE GENOMIC DNA]</scope>
    <source>
        <strain evidence="1 2">CCAP 1055/1</strain>
    </source>
</reference>
<dbReference type="InterPro" id="IPR011051">
    <property type="entry name" value="RmlC_Cupin_sf"/>
</dbReference>
<dbReference type="Gene3D" id="2.60.120.10">
    <property type="entry name" value="Jelly Rolls"/>
    <property type="match status" value="1"/>
</dbReference>
<accession>B7FP77</accession>
<evidence type="ECO:0000313" key="2">
    <source>
        <dbReference type="Proteomes" id="UP000000759"/>
    </source>
</evidence>
<evidence type="ECO:0000313" key="1">
    <source>
        <dbReference type="EMBL" id="EEC51632.1"/>
    </source>
</evidence>
<protein>
    <submittedName>
        <fullName evidence="1">Uncharacterized protein</fullName>
    </submittedName>
</protein>